<dbReference type="EMBL" id="WITJ01000001">
    <property type="protein sequence ID" value="MQW38509.1"/>
    <property type="molecule type" value="Genomic_DNA"/>
</dbReference>
<comment type="caution">
    <text evidence="1">The sequence shown here is derived from an EMBL/GenBank/DDBJ whole genome shotgun (WGS) entry which is preliminary data.</text>
</comment>
<dbReference type="RefSeq" id="WP_153494735.1">
    <property type="nucleotide sequence ID" value="NZ_CAXYUY010000038.1"/>
</dbReference>
<gene>
    <name evidence="1" type="ORF">GHI93_00900</name>
</gene>
<sequence>MNIELIKRMMDEVNENGSAKYRAYLLKKTGQAFELWMNQKLMAKFIVTGYEQGFLESNTSKTDYQIKTVASFEAYLKGQY</sequence>
<proteinExistence type="predicted"/>
<keyword evidence="2" id="KW-1185">Reference proteome</keyword>
<reference evidence="1 2" key="1">
    <citation type="submission" date="2019-10" db="EMBL/GenBank/DDBJ databases">
        <authorList>
            <person name="Dong K."/>
        </authorList>
    </citation>
    <scope>NUCLEOTIDE SEQUENCE [LARGE SCALE GENOMIC DNA]</scope>
    <source>
        <strain evidence="1 2">DSM 28960</strain>
    </source>
</reference>
<evidence type="ECO:0000313" key="2">
    <source>
        <dbReference type="Proteomes" id="UP000439550"/>
    </source>
</evidence>
<dbReference type="OrthoDB" id="2242690at2"/>
<protein>
    <submittedName>
        <fullName evidence="1">Uncharacterized protein</fullName>
    </submittedName>
</protein>
<dbReference type="AlphaFoldDB" id="A0A7X1Z7A1"/>
<accession>A0A7X1Z7A1</accession>
<organism evidence="1 2">
    <name type="scientific">Lactococcus hircilactis</name>
    <dbReference type="NCBI Taxonomy" id="1494462"/>
    <lineage>
        <taxon>Bacteria</taxon>
        <taxon>Bacillati</taxon>
        <taxon>Bacillota</taxon>
        <taxon>Bacilli</taxon>
        <taxon>Lactobacillales</taxon>
        <taxon>Streptococcaceae</taxon>
        <taxon>Lactococcus</taxon>
    </lineage>
</organism>
<evidence type="ECO:0000313" key="1">
    <source>
        <dbReference type="EMBL" id="MQW38509.1"/>
    </source>
</evidence>
<name>A0A7X1Z7A1_9LACT</name>
<dbReference type="Proteomes" id="UP000439550">
    <property type="component" value="Unassembled WGS sequence"/>
</dbReference>